<dbReference type="AlphaFoldDB" id="A0A915I6S6"/>
<name>A0A915I6S6_ROMCU</name>
<evidence type="ECO:0000313" key="1">
    <source>
        <dbReference type="Proteomes" id="UP000887565"/>
    </source>
</evidence>
<accession>A0A915I6S6</accession>
<organism evidence="1 2">
    <name type="scientific">Romanomermis culicivorax</name>
    <name type="common">Nematode worm</name>
    <dbReference type="NCBI Taxonomy" id="13658"/>
    <lineage>
        <taxon>Eukaryota</taxon>
        <taxon>Metazoa</taxon>
        <taxon>Ecdysozoa</taxon>
        <taxon>Nematoda</taxon>
        <taxon>Enoplea</taxon>
        <taxon>Dorylaimia</taxon>
        <taxon>Mermithida</taxon>
        <taxon>Mermithoidea</taxon>
        <taxon>Mermithidae</taxon>
        <taxon>Romanomermis</taxon>
    </lineage>
</organism>
<proteinExistence type="predicted"/>
<dbReference type="WBParaSite" id="nRc.2.0.1.t09843-RA">
    <property type="protein sequence ID" value="nRc.2.0.1.t09843-RA"/>
    <property type="gene ID" value="nRc.2.0.1.g09843"/>
</dbReference>
<sequence length="121" mass="13950">MHDFAIISVRFEITEIENASPNSYSKKKYAIFKVQFEYIGANVLKNNNWGLKQFEDLQKFSFFKARDQAVNQKSTLLLASMFCRSFNQICICGAVLVCKQVHTKMVSVNKSKDRLPMALEK</sequence>
<evidence type="ECO:0000313" key="2">
    <source>
        <dbReference type="WBParaSite" id="nRc.2.0.1.t09843-RA"/>
    </source>
</evidence>
<reference evidence="2" key="1">
    <citation type="submission" date="2022-11" db="UniProtKB">
        <authorList>
            <consortium name="WormBaseParasite"/>
        </authorList>
    </citation>
    <scope>IDENTIFICATION</scope>
</reference>
<dbReference type="Proteomes" id="UP000887565">
    <property type="component" value="Unplaced"/>
</dbReference>
<keyword evidence="1" id="KW-1185">Reference proteome</keyword>
<protein>
    <submittedName>
        <fullName evidence="2">Uncharacterized protein</fullName>
    </submittedName>
</protein>